<evidence type="ECO:0000256" key="2">
    <source>
        <dbReference type="SAM" id="SignalP"/>
    </source>
</evidence>
<keyword evidence="4" id="KW-1185">Reference proteome</keyword>
<organism evidence="3 4">
    <name type="scientific">Roridomyces roridus</name>
    <dbReference type="NCBI Taxonomy" id="1738132"/>
    <lineage>
        <taxon>Eukaryota</taxon>
        <taxon>Fungi</taxon>
        <taxon>Dikarya</taxon>
        <taxon>Basidiomycota</taxon>
        <taxon>Agaricomycotina</taxon>
        <taxon>Agaricomycetes</taxon>
        <taxon>Agaricomycetidae</taxon>
        <taxon>Agaricales</taxon>
        <taxon>Marasmiineae</taxon>
        <taxon>Mycenaceae</taxon>
        <taxon>Roridomyces</taxon>
    </lineage>
</organism>
<proteinExistence type="predicted"/>
<name>A0AAD7BJU1_9AGAR</name>
<reference evidence="3" key="1">
    <citation type="submission" date="2023-03" db="EMBL/GenBank/DDBJ databases">
        <title>Massive genome expansion in bonnet fungi (Mycena s.s.) driven by repeated elements and novel gene families across ecological guilds.</title>
        <authorList>
            <consortium name="Lawrence Berkeley National Laboratory"/>
            <person name="Harder C.B."/>
            <person name="Miyauchi S."/>
            <person name="Viragh M."/>
            <person name="Kuo A."/>
            <person name="Thoen E."/>
            <person name="Andreopoulos B."/>
            <person name="Lu D."/>
            <person name="Skrede I."/>
            <person name="Drula E."/>
            <person name="Henrissat B."/>
            <person name="Morin E."/>
            <person name="Kohler A."/>
            <person name="Barry K."/>
            <person name="LaButti K."/>
            <person name="Morin E."/>
            <person name="Salamov A."/>
            <person name="Lipzen A."/>
            <person name="Mereny Z."/>
            <person name="Hegedus B."/>
            <person name="Baldrian P."/>
            <person name="Stursova M."/>
            <person name="Weitz H."/>
            <person name="Taylor A."/>
            <person name="Grigoriev I.V."/>
            <person name="Nagy L.G."/>
            <person name="Martin F."/>
            <person name="Kauserud H."/>
        </authorList>
    </citation>
    <scope>NUCLEOTIDE SEQUENCE</scope>
    <source>
        <strain evidence="3">9284</strain>
    </source>
</reference>
<dbReference type="EMBL" id="JARKIF010000014">
    <property type="protein sequence ID" value="KAJ7623195.1"/>
    <property type="molecule type" value="Genomic_DNA"/>
</dbReference>
<accession>A0AAD7BJU1</accession>
<evidence type="ECO:0008006" key="5">
    <source>
        <dbReference type="Google" id="ProtNLM"/>
    </source>
</evidence>
<evidence type="ECO:0000313" key="4">
    <source>
        <dbReference type="Proteomes" id="UP001221142"/>
    </source>
</evidence>
<comment type="caution">
    <text evidence="3">The sequence shown here is derived from an EMBL/GenBank/DDBJ whole genome shotgun (WGS) entry which is preliminary data.</text>
</comment>
<dbReference type="Proteomes" id="UP001221142">
    <property type="component" value="Unassembled WGS sequence"/>
</dbReference>
<feature type="chain" id="PRO_5042006426" description="Secreted protein" evidence="2">
    <location>
        <begin position="20"/>
        <end position="104"/>
    </location>
</feature>
<feature type="region of interest" description="Disordered" evidence="1">
    <location>
        <begin position="23"/>
        <end position="59"/>
    </location>
</feature>
<feature type="compositionally biased region" description="Basic and acidic residues" evidence="1">
    <location>
        <begin position="26"/>
        <end position="48"/>
    </location>
</feature>
<gene>
    <name evidence="3" type="ORF">FB45DRAFT_924859</name>
</gene>
<evidence type="ECO:0000256" key="1">
    <source>
        <dbReference type="SAM" id="MobiDB-lite"/>
    </source>
</evidence>
<protein>
    <recommendedName>
        <fullName evidence="5">Secreted protein</fullName>
    </recommendedName>
</protein>
<feature type="signal peptide" evidence="2">
    <location>
        <begin position="1"/>
        <end position="19"/>
    </location>
</feature>
<evidence type="ECO:0000313" key="3">
    <source>
        <dbReference type="EMBL" id="KAJ7623195.1"/>
    </source>
</evidence>
<keyword evidence="2" id="KW-0732">Signal</keyword>
<dbReference type="AlphaFoldDB" id="A0AAD7BJU1"/>
<sequence length="104" mass="11675">MGCYLLALILLCTLQPLQPRLHQSLRRSEQGGRRGGQEDKQRTYENSEKSQATQPQRVHHVIAPFDAVESRGWNLGSERRRGSHGDRPVIQLIAEAANLFGVST</sequence>